<dbReference type="AlphaFoldDB" id="Q868R4"/>
<dbReference type="GO" id="GO:0004014">
    <property type="term" value="F:adenosylmethionine decarboxylase activity"/>
    <property type="evidence" value="ECO:0007669"/>
    <property type="project" value="InterPro"/>
</dbReference>
<dbReference type="CDD" id="cd09077">
    <property type="entry name" value="R1-I-EN"/>
    <property type="match status" value="1"/>
</dbReference>
<dbReference type="SUPFAM" id="SSF56219">
    <property type="entry name" value="DNase I-like"/>
    <property type="match status" value="1"/>
</dbReference>
<dbReference type="InterPro" id="IPR016067">
    <property type="entry name" value="S-AdoMet_deCO2ase_core"/>
</dbReference>
<organism evidence="3">
    <name type="scientific">Anopheles gambiae</name>
    <name type="common">African malaria mosquito</name>
    <dbReference type="NCBI Taxonomy" id="7165"/>
    <lineage>
        <taxon>Eukaryota</taxon>
        <taxon>Metazoa</taxon>
        <taxon>Ecdysozoa</taxon>
        <taxon>Arthropoda</taxon>
        <taxon>Hexapoda</taxon>
        <taxon>Insecta</taxon>
        <taxon>Pterygota</taxon>
        <taxon>Neoptera</taxon>
        <taxon>Endopterygota</taxon>
        <taxon>Diptera</taxon>
        <taxon>Nematocera</taxon>
        <taxon>Culicoidea</taxon>
        <taxon>Culicidae</taxon>
        <taxon>Anophelinae</taxon>
        <taxon>Anopheles</taxon>
    </lineage>
</organism>
<evidence type="ECO:0000256" key="1">
    <source>
        <dbReference type="SAM" id="MobiDB-lite"/>
    </source>
</evidence>
<dbReference type="Pfam" id="PF00078">
    <property type="entry name" value="RVT_1"/>
    <property type="match status" value="1"/>
</dbReference>
<dbReference type="GO" id="GO:0003964">
    <property type="term" value="F:RNA-directed DNA polymerase activity"/>
    <property type="evidence" value="ECO:0007669"/>
    <property type="project" value="UniProtKB-KW"/>
</dbReference>
<evidence type="ECO:0000313" key="3">
    <source>
        <dbReference type="EMBL" id="BAC57916.1"/>
    </source>
</evidence>
<dbReference type="CDD" id="cd01650">
    <property type="entry name" value="RT_nLTR_like"/>
    <property type="match status" value="1"/>
</dbReference>
<dbReference type="InterPro" id="IPR000477">
    <property type="entry name" value="RT_dom"/>
</dbReference>
<dbReference type="VEuPathDB" id="VectorBase:AGAMI1_010439"/>
<dbReference type="PROSITE" id="PS50878">
    <property type="entry name" value="RT_POL"/>
    <property type="match status" value="1"/>
</dbReference>
<dbReference type="InterPro" id="IPR043502">
    <property type="entry name" value="DNA/RNA_pol_sf"/>
</dbReference>
<keyword evidence="3" id="KW-0548">Nucleotidyltransferase</keyword>
<dbReference type="InterPro" id="IPR005135">
    <property type="entry name" value="Endo/exonuclease/phosphatase"/>
</dbReference>
<feature type="domain" description="Reverse transcriptase" evidence="2">
    <location>
        <begin position="464"/>
        <end position="744"/>
    </location>
</feature>
<feature type="region of interest" description="Disordered" evidence="1">
    <location>
        <begin position="1113"/>
        <end position="1134"/>
    </location>
</feature>
<dbReference type="InterPro" id="IPR036691">
    <property type="entry name" value="Endo/exonu/phosph_ase_sf"/>
</dbReference>
<proteinExistence type="predicted"/>
<protein>
    <submittedName>
        <fullName evidence="3">Reverse transcriptase</fullName>
    </submittedName>
</protein>
<keyword evidence="3" id="KW-0695">RNA-directed DNA polymerase</keyword>
<feature type="region of interest" description="Disordered" evidence="1">
    <location>
        <begin position="1149"/>
        <end position="1184"/>
    </location>
</feature>
<keyword evidence="3" id="KW-0808">Transferase</keyword>
<dbReference type="PANTHER" id="PTHR19446">
    <property type="entry name" value="REVERSE TRANSCRIPTASES"/>
    <property type="match status" value="1"/>
</dbReference>
<evidence type="ECO:0000259" key="2">
    <source>
        <dbReference type="PROSITE" id="PS50878"/>
    </source>
</evidence>
<dbReference type="SUPFAM" id="SSF56672">
    <property type="entry name" value="DNA/RNA polymerases"/>
    <property type="match status" value="1"/>
</dbReference>
<accession>Q868R4</accession>
<reference evidence="3" key="1">
    <citation type="journal article" date="2003" name="Mol. Biol. Evol.">
        <title>Evolution of target specificity in R1 clade non-LTR retrotransposons.</title>
        <authorList>
            <person name="Kojima K.K."/>
            <person name="Fujiwara H."/>
        </authorList>
    </citation>
    <scope>NUCLEOTIDE SEQUENCE</scope>
</reference>
<dbReference type="Pfam" id="PF14529">
    <property type="entry name" value="Exo_endo_phos_2"/>
    <property type="match status" value="1"/>
</dbReference>
<dbReference type="EMBL" id="AB090820">
    <property type="protein sequence ID" value="BAC57916.1"/>
    <property type="molecule type" value="Genomic_DNA"/>
</dbReference>
<dbReference type="GO" id="GO:0008295">
    <property type="term" value="P:spermidine biosynthetic process"/>
    <property type="evidence" value="ECO:0007669"/>
    <property type="project" value="InterPro"/>
</dbReference>
<dbReference type="SUPFAM" id="SSF56276">
    <property type="entry name" value="S-adenosylmethionine decarboxylase"/>
    <property type="match status" value="1"/>
</dbReference>
<dbReference type="Gene3D" id="3.60.10.10">
    <property type="entry name" value="Endonuclease/exonuclease/phosphatase"/>
    <property type="match status" value="1"/>
</dbReference>
<name>Q868R4_ANOGA</name>
<sequence length="1222" mass="136312">MEVLQINVNRSRSAQDLALNTMRVERADVCLMVELHSVPRNNGNWVADRDGKVAIIASSETYPVQQVVSVTQSGIAAARINDVLFICCYVSPSAGVSEFEEVMQRIDVLARGHPRVVFAGDLNAWHTAWGSCRTNAKGEAVVQLVDSLGLEVLNTGTAPTFLGNGVARPSVVDVAFASSSIAGVNTIPEHRWRIISIYSYSNHVYIRFAVGELLQRPAADSRRQEGPSTRESGTRWRTRHFDAELFGVALDVASFTERVTSAESLERVMTEACDAAMARVFPSQGHSGRPAYWWTPAIEVLCENCRLAKERLEAAIDEEEQIAAASDLLQVRTALDSSITTSKKEHFDEILRGLAEDETGQWYRNVLSRLSGSWTARERDSSVLEVIVSTLFPQHPPVDWPASPGQVLERGEEEPVRDVNEQELLDIASSLNPRKAPGLDGVPNAALTAAIRKHTDIFKKLFQECLDNERFPDEWKKQKLALIPKPGKPPGLASSFRPILLLNNPGKVYERLLLSRINDVIEDPESPRLAENQYGFRRGRSTVQAIQLVVDAGSHAMSFGRTNNRDKRCLLVVALDVRNAFNTASWQCIATALEDKGVPRQLRNILRDYFANRELVYDTADGPVTRRVTAGVPQGSILGPTLWNIMYDGVLRVELPEGASVIGYADDIVVMARGCTPQEAALVAEQAVDAIAAWMEDHHLQLAPEKTEGVMISSLRRGQLKVPFRVGDTIIHSKQSIRYLGVQIHDHLSWKPHVELSTAKALRVVGVVTAVMRNHSGPQVAKRRLLAAVAESIIRYAAPVWSEATDLQWCQRKLAQVQRPLARGVTSSFVSVAYETGVALAGLVPFRLLVREDARCHRRLLAAPGASRKDIRLEERQGTFQEWQRAWDAAAAAPTASRYAVWAHRMIPDLHLWMSRRHGEVDFHLSQVLTGHGYFREYLHVCGFAPSAECPRCPGSVESVAHVLFQCEVFHEIRVELLGYGTSDPVNENNLGMKLLESPERWNSIQEAARKITKVLQQLWREDELQLNLQAHLAALPTRAAAVDAGPLDGEQVSVDGVAELFRSNRGRARRTRRGRRRAEERVEVRLASAMAAAEREREDSILMAAVRAEEAGEAPPPIPMRRRGLPPSPRTVRARHERRLYLQRLYRQRAREGTLPTVPHGRNRRSRSAPSEADTIRRRMRRREMERLRRTARRVPSNQGVREVLSADALAAITEATTSGR</sequence>